<evidence type="ECO:0000259" key="10">
    <source>
        <dbReference type="PROSITE" id="PS51192"/>
    </source>
</evidence>
<proteinExistence type="predicted"/>
<dbReference type="InterPro" id="IPR038718">
    <property type="entry name" value="SNF2-like_sf"/>
</dbReference>
<keyword evidence="2" id="KW-0677">Repeat</keyword>
<evidence type="ECO:0000256" key="4">
    <source>
        <dbReference type="ARBA" id="ARBA00022801"/>
    </source>
</evidence>
<dbReference type="EMBL" id="AP028919">
    <property type="protein sequence ID" value="BET00185.1"/>
    <property type="molecule type" value="Genomic_DNA"/>
</dbReference>
<evidence type="ECO:0000256" key="3">
    <source>
        <dbReference type="ARBA" id="ARBA00022741"/>
    </source>
</evidence>
<feature type="region of interest" description="Disordered" evidence="9">
    <location>
        <begin position="916"/>
        <end position="947"/>
    </location>
</feature>
<evidence type="ECO:0000256" key="5">
    <source>
        <dbReference type="ARBA" id="ARBA00022806"/>
    </source>
</evidence>
<dbReference type="InterPro" id="IPR000330">
    <property type="entry name" value="SNF2_N"/>
</dbReference>
<dbReference type="InterPro" id="IPR027417">
    <property type="entry name" value="P-loop_NTPase"/>
</dbReference>
<dbReference type="PANTHER" id="PTHR36498">
    <property type="entry name" value="TATA-BINDING PROTEIN-ASSOCIATED FACTOR 172"/>
    <property type="match status" value="1"/>
</dbReference>
<dbReference type="Pfam" id="PF12054">
    <property type="entry name" value="DUF3535"/>
    <property type="match status" value="1"/>
</dbReference>
<dbReference type="Gene3D" id="1.25.10.10">
    <property type="entry name" value="Leucine-rich Repeat Variant"/>
    <property type="match status" value="3"/>
</dbReference>
<dbReference type="CDD" id="cd17999">
    <property type="entry name" value="DEXHc_Mot1"/>
    <property type="match status" value="1"/>
</dbReference>
<evidence type="ECO:0000256" key="2">
    <source>
        <dbReference type="ARBA" id="ARBA00022737"/>
    </source>
</evidence>
<keyword evidence="13" id="KW-1185">Reference proteome</keyword>
<feature type="region of interest" description="Disordered" evidence="9">
    <location>
        <begin position="1781"/>
        <end position="1801"/>
    </location>
</feature>
<evidence type="ECO:0000256" key="9">
    <source>
        <dbReference type="SAM" id="MobiDB-lite"/>
    </source>
</evidence>
<dbReference type="PROSITE" id="PS51194">
    <property type="entry name" value="HELICASE_CTER"/>
    <property type="match status" value="1"/>
</dbReference>
<dbReference type="Proteomes" id="UP001307889">
    <property type="component" value="Chromosome 11"/>
</dbReference>
<dbReference type="Pfam" id="PF02985">
    <property type="entry name" value="HEAT"/>
    <property type="match status" value="1"/>
</dbReference>
<dbReference type="Pfam" id="PF00176">
    <property type="entry name" value="SNF2-rel_dom"/>
    <property type="match status" value="1"/>
</dbReference>
<organism evidence="12 13">
    <name type="scientific">Nesidiocoris tenuis</name>
    <dbReference type="NCBI Taxonomy" id="355587"/>
    <lineage>
        <taxon>Eukaryota</taxon>
        <taxon>Metazoa</taxon>
        <taxon>Ecdysozoa</taxon>
        <taxon>Arthropoda</taxon>
        <taxon>Hexapoda</taxon>
        <taxon>Insecta</taxon>
        <taxon>Pterygota</taxon>
        <taxon>Neoptera</taxon>
        <taxon>Paraneoptera</taxon>
        <taxon>Hemiptera</taxon>
        <taxon>Heteroptera</taxon>
        <taxon>Panheteroptera</taxon>
        <taxon>Cimicomorpha</taxon>
        <taxon>Miridae</taxon>
        <taxon>Dicyphina</taxon>
        <taxon>Nesidiocoris</taxon>
    </lineage>
</organism>
<feature type="compositionally biased region" description="Low complexity" evidence="9">
    <location>
        <begin position="1781"/>
        <end position="1790"/>
    </location>
</feature>
<dbReference type="InterPro" id="IPR011989">
    <property type="entry name" value="ARM-like"/>
</dbReference>
<comment type="subcellular location">
    <subcellularLocation>
        <location evidence="1">Nucleus</location>
    </subcellularLocation>
</comment>
<dbReference type="InterPro" id="IPR044972">
    <property type="entry name" value="Mot1"/>
</dbReference>
<evidence type="ECO:0000313" key="13">
    <source>
        <dbReference type="Proteomes" id="UP001307889"/>
    </source>
</evidence>
<feature type="domain" description="Helicase ATP-binding" evidence="10">
    <location>
        <begin position="1269"/>
        <end position="1445"/>
    </location>
</feature>
<dbReference type="InterPro" id="IPR014001">
    <property type="entry name" value="Helicase_ATP-bd"/>
</dbReference>
<evidence type="ECO:0000259" key="11">
    <source>
        <dbReference type="PROSITE" id="PS51194"/>
    </source>
</evidence>
<dbReference type="InterPro" id="IPR022707">
    <property type="entry name" value="Mot1_central_dom"/>
</dbReference>
<gene>
    <name evidence="12" type="ORF">NTJ_13001</name>
</gene>
<sequence length="1827" mass="203520">MASRLDRLFTLLETGSSVVTRRAAASQLGEVQRLHPHELHNLLKNIMNYLKSPSWDTRIAAGWAVESVLSKVPEWNPIGKVKDEPGAGNGTIHSVNEGRLNCDDFNLKVIIKDSALLMGSEGKEYETSDPSGMTSESLAKQKELLNARLGLGEASRLGIDTSSLYTVEDLKIEIENEIDAHVKANVGDVVRLSCREANRARRKARQAVMRQRSKCLADEDDEPDKKKAKLEVLATPSFDDSTYYSVPDNTNAWPPDAVDWALDWFCIQLNSNLFSPQWEVRHGAGTALRHLMKTQGRCGGKSSDVPADLMEESHQSWLEDMALRLVCVLTLDRFGDFVSDQVVAPVRETCAQALGLVLDLMEEKRVVAILKVLIELLEQSDWETRHGGLLGIKYMFAVRKDLLPVLVPMAFNSLHKSLSDPVDDVSAVAGGALSEGVDLLASCHPDSALTILNTLCTLIPEQDDLTPAAVTFIPLLSQLLLKPNICSMIRADEAVGELMQRLWSLLEHTNSSVRAAALQTLSCLPGQPSFQPALHLQPTLRHLFQRALVEHHPKIHEKVEQVWYKVLEVSDLSNILHSACPFVSIWLCMAMQQVRVPYDHNLILHPKPLMKESTAKHLQKITNVDCTSRSEVKYYIGGSETTPLPQREASAPHTRYVASKMLGALSKFIVLPAPGLIYTPDVDSPIDCFVKVLMVYLDSKSALQRFVVGLVISEWCKHSCPQPPPPLLLNKLFAILNESIYYDEIAISYTRLLQDTKDFIALMKHYKFSIEDSIAGAKVLTLDQMESIVDAHIGKMLMHSRIKGKVMETLQERRKTISQLISSTLGDQTRWHVMSQASIAEALVALGDLPEKLTPIVKPLMESIKKEENEELQTLAAQALASLMDKCLTREPCPNAKIITNLCSFLLVDPDFTPKIPDENGTNRPGSSSKSKSSSQTNPSSSDRYNGILTLSKQRQAAERTLLRRSNSTSGRGPGRPPAHDIHAEELIIAEDTALKFKRIQRRGSILALQAISAHFGPRLVECLPNLWLAICGNLCQKGLLDVSKMNAKDCSKEEADHLVGILQVLEVTSQSLHNSLLPQIIGLLPIILALLSHPYVAVRHMACRCLAALAVIESQALQSDPANPTFADVPVMSAVVLQVVPSLSIVDNDRKRQGAVEAIALLLEKMQLHLVPYILFLVVPLLGRMSDQEQNTRVLATHTFANLIQMMPLDGGVPNTPHLSPDLMAMKDEHRSFLDQLFNPSTISDYRIPIKICADLRSYQQAGVNWLGFLNKFKLHGLLCDDMGLGKTLQSICILASDHYYRQQQFEKTGREDFARLPSLVICPPTLTGHWVYEVEKFVPDRNFLRPLLYAGTPSERMKLRSQARLYQLIVASYDIVRKDIDFFSSIKWNYCILDEGHMIKNGKTKASVAIKMITANNRLILSGTPIQNNVLELWSLFDFLMPGFLGTEKQFNARYSKPILASRDPKSSTKEQEAGVLAMEALHRQVLPFVLRRTKEDVLKDLPPKITQDYYCELSPLQRQLYEDFSKTQNPNFEESNSSHIFQALRYLQSVCNHPKLALTPKHPQYESITQGLKAQNTDLSHIEHAAKLPALKQLLLDCGIGAPVGAETDDIVINQHRALIFCQLKVMLDILENDFFKPHMPSVTYLRLDGTVPANLRHSVVTRFNKDPSIDVLILTTQVGGLGLNLTGADTVIFIEHDWSPMKDLQAMDRAHRIGQNKVVNVYRLITRDTLEEKIMGLQKFKLMTANTVISAENASLQTMGTDKLLDLFSLDGKGQNASASSSSKASGPMGSMLDSLPELWENKDYDEDFSRKSTSGPTLCSTA</sequence>
<dbReference type="InterPro" id="IPR044078">
    <property type="entry name" value="Mot1_ATP-bd"/>
</dbReference>
<protein>
    <submittedName>
        <fullName evidence="12">DNA excision repair protein</fullName>
    </submittedName>
</protein>
<dbReference type="Pfam" id="PF00271">
    <property type="entry name" value="Helicase_C"/>
    <property type="match status" value="1"/>
</dbReference>
<dbReference type="Gene3D" id="3.40.50.300">
    <property type="entry name" value="P-loop containing nucleotide triphosphate hydrolases"/>
    <property type="match status" value="1"/>
</dbReference>
<keyword evidence="4" id="KW-0378">Hydrolase</keyword>
<evidence type="ECO:0000256" key="1">
    <source>
        <dbReference type="ARBA" id="ARBA00004123"/>
    </source>
</evidence>
<feature type="domain" description="Helicase C-terminal" evidence="11">
    <location>
        <begin position="1610"/>
        <end position="1764"/>
    </location>
</feature>
<keyword evidence="6" id="KW-0067">ATP-binding</keyword>
<evidence type="ECO:0000256" key="7">
    <source>
        <dbReference type="ARBA" id="ARBA00023125"/>
    </source>
</evidence>
<dbReference type="Gene3D" id="3.40.50.10810">
    <property type="entry name" value="Tandem AAA-ATPase domain"/>
    <property type="match status" value="1"/>
</dbReference>
<dbReference type="SMART" id="SM00490">
    <property type="entry name" value="HELICc"/>
    <property type="match status" value="1"/>
</dbReference>
<feature type="compositionally biased region" description="Low complexity" evidence="9">
    <location>
        <begin position="927"/>
        <end position="942"/>
    </location>
</feature>
<dbReference type="SUPFAM" id="SSF48371">
    <property type="entry name" value="ARM repeat"/>
    <property type="match status" value="1"/>
</dbReference>
<reference evidence="12 13" key="1">
    <citation type="submission" date="2023-09" db="EMBL/GenBank/DDBJ databases">
        <title>Nesidiocoris tenuis whole genome shotgun sequence.</title>
        <authorList>
            <person name="Shibata T."/>
            <person name="Shimoda M."/>
            <person name="Kobayashi T."/>
            <person name="Uehara T."/>
        </authorList>
    </citation>
    <scope>NUCLEOTIDE SEQUENCE [LARGE SCALE GENOMIC DNA]</scope>
    <source>
        <strain evidence="12 13">Japan</strain>
    </source>
</reference>
<dbReference type="InterPro" id="IPR049730">
    <property type="entry name" value="SNF2/RAD54-like_C"/>
</dbReference>
<dbReference type="InterPro" id="IPR000357">
    <property type="entry name" value="HEAT"/>
</dbReference>
<evidence type="ECO:0000256" key="8">
    <source>
        <dbReference type="ARBA" id="ARBA00023242"/>
    </source>
</evidence>
<accession>A0ABN7B980</accession>
<dbReference type="SUPFAM" id="SSF52540">
    <property type="entry name" value="P-loop containing nucleoside triphosphate hydrolases"/>
    <property type="match status" value="2"/>
</dbReference>
<dbReference type="InterPro" id="IPR001650">
    <property type="entry name" value="Helicase_C-like"/>
</dbReference>
<dbReference type="PANTHER" id="PTHR36498:SF1">
    <property type="entry name" value="TATA-BINDING PROTEIN-ASSOCIATED FACTOR 172"/>
    <property type="match status" value="1"/>
</dbReference>
<keyword evidence="8" id="KW-0539">Nucleus</keyword>
<keyword evidence="7" id="KW-0238">DNA-binding</keyword>
<evidence type="ECO:0000313" key="12">
    <source>
        <dbReference type="EMBL" id="BET00185.1"/>
    </source>
</evidence>
<dbReference type="SMART" id="SM00487">
    <property type="entry name" value="DEXDc"/>
    <property type="match status" value="1"/>
</dbReference>
<dbReference type="PROSITE" id="PS51192">
    <property type="entry name" value="HELICASE_ATP_BIND_1"/>
    <property type="match status" value="1"/>
</dbReference>
<keyword evidence="5" id="KW-0347">Helicase</keyword>
<dbReference type="CDD" id="cd18793">
    <property type="entry name" value="SF2_C_SNF"/>
    <property type="match status" value="1"/>
</dbReference>
<keyword evidence="3" id="KW-0547">Nucleotide-binding</keyword>
<evidence type="ECO:0000256" key="6">
    <source>
        <dbReference type="ARBA" id="ARBA00022840"/>
    </source>
</evidence>
<feature type="region of interest" description="Disordered" evidence="9">
    <location>
        <begin position="959"/>
        <end position="981"/>
    </location>
</feature>
<name>A0ABN7B980_9HEMI</name>
<dbReference type="InterPro" id="IPR016024">
    <property type="entry name" value="ARM-type_fold"/>
</dbReference>